<accession>D6WA85</accession>
<evidence type="ECO:0000256" key="2">
    <source>
        <dbReference type="SAM" id="SignalP"/>
    </source>
</evidence>
<name>D6WA85_TRICA</name>
<organism evidence="3 4">
    <name type="scientific">Tribolium castaneum</name>
    <name type="common">Red flour beetle</name>
    <dbReference type="NCBI Taxonomy" id="7070"/>
    <lineage>
        <taxon>Eukaryota</taxon>
        <taxon>Metazoa</taxon>
        <taxon>Ecdysozoa</taxon>
        <taxon>Arthropoda</taxon>
        <taxon>Hexapoda</taxon>
        <taxon>Insecta</taxon>
        <taxon>Pterygota</taxon>
        <taxon>Neoptera</taxon>
        <taxon>Endopterygota</taxon>
        <taxon>Coleoptera</taxon>
        <taxon>Polyphaga</taxon>
        <taxon>Cucujiformia</taxon>
        <taxon>Tenebrionidae</taxon>
        <taxon>Tenebrionidae incertae sedis</taxon>
        <taxon>Tribolium</taxon>
    </lineage>
</organism>
<dbReference type="AlphaFoldDB" id="D6WA85"/>
<dbReference type="EMBL" id="KQ971312">
    <property type="protein sequence ID" value="EEZ98595.1"/>
    <property type="molecule type" value="Genomic_DNA"/>
</dbReference>
<reference evidence="3 4" key="1">
    <citation type="journal article" date="2008" name="Nature">
        <title>The genome of the model beetle and pest Tribolium castaneum.</title>
        <authorList>
            <consortium name="Tribolium Genome Sequencing Consortium"/>
            <person name="Richards S."/>
            <person name="Gibbs R.A."/>
            <person name="Weinstock G.M."/>
            <person name="Brown S.J."/>
            <person name="Denell R."/>
            <person name="Beeman R.W."/>
            <person name="Gibbs R."/>
            <person name="Beeman R.W."/>
            <person name="Brown S.J."/>
            <person name="Bucher G."/>
            <person name="Friedrich M."/>
            <person name="Grimmelikhuijzen C.J."/>
            <person name="Klingler M."/>
            <person name="Lorenzen M."/>
            <person name="Richards S."/>
            <person name="Roth S."/>
            <person name="Schroder R."/>
            <person name="Tautz D."/>
            <person name="Zdobnov E.M."/>
            <person name="Muzny D."/>
            <person name="Gibbs R.A."/>
            <person name="Weinstock G.M."/>
            <person name="Attaway T."/>
            <person name="Bell S."/>
            <person name="Buhay C.J."/>
            <person name="Chandrabose M.N."/>
            <person name="Chavez D."/>
            <person name="Clerk-Blankenburg K.P."/>
            <person name="Cree A."/>
            <person name="Dao M."/>
            <person name="Davis C."/>
            <person name="Chacko J."/>
            <person name="Dinh H."/>
            <person name="Dugan-Rocha S."/>
            <person name="Fowler G."/>
            <person name="Garner T.T."/>
            <person name="Garnes J."/>
            <person name="Gnirke A."/>
            <person name="Hawes A."/>
            <person name="Hernandez J."/>
            <person name="Hines S."/>
            <person name="Holder M."/>
            <person name="Hume J."/>
            <person name="Jhangiani S.N."/>
            <person name="Joshi V."/>
            <person name="Khan Z.M."/>
            <person name="Jackson L."/>
            <person name="Kovar C."/>
            <person name="Kowis A."/>
            <person name="Lee S."/>
            <person name="Lewis L.R."/>
            <person name="Margolis J."/>
            <person name="Morgan M."/>
            <person name="Nazareth L.V."/>
            <person name="Nguyen N."/>
            <person name="Okwuonu G."/>
            <person name="Parker D."/>
            <person name="Richards S."/>
            <person name="Ruiz S.J."/>
            <person name="Santibanez J."/>
            <person name="Savard J."/>
            <person name="Scherer S.E."/>
            <person name="Schneider B."/>
            <person name="Sodergren E."/>
            <person name="Tautz D."/>
            <person name="Vattahil S."/>
            <person name="Villasana D."/>
            <person name="White C.S."/>
            <person name="Wright R."/>
            <person name="Park Y."/>
            <person name="Beeman R.W."/>
            <person name="Lord J."/>
            <person name="Oppert B."/>
            <person name="Lorenzen M."/>
            <person name="Brown S."/>
            <person name="Wang L."/>
            <person name="Savard J."/>
            <person name="Tautz D."/>
            <person name="Richards S."/>
            <person name="Weinstock G."/>
            <person name="Gibbs R.A."/>
            <person name="Liu Y."/>
            <person name="Worley K."/>
            <person name="Weinstock G."/>
            <person name="Elsik C.G."/>
            <person name="Reese J.T."/>
            <person name="Elhaik E."/>
            <person name="Landan G."/>
            <person name="Graur D."/>
            <person name="Arensburger P."/>
            <person name="Atkinson P."/>
            <person name="Beeman R.W."/>
            <person name="Beidler J."/>
            <person name="Brown S.J."/>
            <person name="Demuth J.P."/>
            <person name="Drury D.W."/>
            <person name="Du Y.Z."/>
            <person name="Fujiwara H."/>
            <person name="Lorenzen M."/>
            <person name="Maselli V."/>
            <person name="Osanai M."/>
            <person name="Park Y."/>
            <person name="Robertson H.M."/>
            <person name="Tu Z."/>
            <person name="Wang J.J."/>
            <person name="Wang S."/>
            <person name="Richards S."/>
            <person name="Song H."/>
            <person name="Zhang L."/>
            <person name="Sodergren E."/>
            <person name="Werner D."/>
            <person name="Stanke M."/>
            <person name="Morgenstern B."/>
            <person name="Solovyev V."/>
            <person name="Kosarev P."/>
            <person name="Brown G."/>
            <person name="Chen H.C."/>
            <person name="Ermolaeva O."/>
            <person name="Hlavina W."/>
            <person name="Kapustin Y."/>
            <person name="Kiryutin B."/>
            <person name="Kitts P."/>
            <person name="Maglott D."/>
            <person name="Pruitt K."/>
            <person name="Sapojnikov V."/>
            <person name="Souvorov A."/>
            <person name="Mackey A.J."/>
            <person name="Waterhouse R.M."/>
            <person name="Wyder S."/>
            <person name="Zdobnov E.M."/>
            <person name="Zdobnov E.M."/>
            <person name="Wyder S."/>
            <person name="Kriventseva E.V."/>
            <person name="Kadowaki T."/>
            <person name="Bork P."/>
            <person name="Aranda M."/>
            <person name="Bao R."/>
            <person name="Beermann A."/>
            <person name="Berns N."/>
            <person name="Bolognesi R."/>
            <person name="Bonneton F."/>
            <person name="Bopp D."/>
            <person name="Brown S.J."/>
            <person name="Bucher G."/>
            <person name="Butts T."/>
            <person name="Chaumot A."/>
            <person name="Denell R.E."/>
            <person name="Ferrier D.E."/>
            <person name="Friedrich M."/>
            <person name="Gordon C.M."/>
            <person name="Jindra M."/>
            <person name="Klingler M."/>
            <person name="Lan Q."/>
            <person name="Lattorff H.M."/>
            <person name="Laudet V."/>
            <person name="von Levetsow C."/>
            <person name="Liu Z."/>
            <person name="Lutz R."/>
            <person name="Lynch J.A."/>
            <person name="da Fonseca R.N."/>
            <person name="Posnien N."/>
            <person name="Reuter R."/>
            <person name="Roth S."/>
            <person name="Savard J."/>
            <person name="Schinko J.B."/>
            <person name="Schmitt C."/>
            <person name="Schoppmeier M."/>
            <person name="Schroder R."/>
            <person name="Shippy T.D."/>
            <person name="Simonnet F."/>
            <person name="Marques-Souza H."/>
            <person name="Tautz D."/>
            <person name="Tomoyasu Y."/>
            <person name="Trauner J."/>
            <person name="Van der Zee M."/>
            <person name="Vervoort M."/>
            <person name="Wittkopp N."/>
            <person name="Wimmer E.A."/>
            <person name="Yang X."/>
            <person name="Jones A.K."/>
            <person name="Sattelle D.B."/>
            <person name="Ebert P.R."/>
            <person name="Nelson D."/>
            <person name="Scott J.G."/>
            <person name="Beeman R.W."/>
            <person name="Muthukrishnan S."/>
            <person name="Kramer K.J."/>
            <person name="Arakane Y."/>
            <person name="Beeman R.W."/>
            <person name="Zhu Q."/>
            <person name="Hogenkamp D."/>
            <person name="Dixit R."/>
            <person name="Oppert B."/>
            <person name="Jiang H."/>
            <person name="Zou Z."/>
            <person name="Marshall J."/>
            <person name="Elpidina E."/>
            <person name="Vinokurov K."/>
            <person name="Oppert C."/>
            <person name="Zou Z."/>
            <person name="Evans J."/>
            <person name="Lu Z."/>
            <person name="Zhao P."/>
            <person name="Sumathipala N."/>
            <person name="Altincicek B."/>
            <person name="Vilcinskas A."/>
            <person name="Williams M."/>
            <person name="Hultmark D."/>
            <person name="Hetru C."/>
            <person name="Jiang H."/>
            <person name="Grimmelikhuijzen C.J."/>
            <person name="Hauser F."/>
            <person name="Cazzamali G."/>
            <person name="Williamson M."/>
            <person name="Park Y."/>
            <person name="Li B."/>
            <person name="Tanaka Y."/>
            <person name="Predel R."/>
            <person name="Neupert S."/>
            <person name="Schachtner J."/>
            <person name="Verleyen P."/>
            <person name="Raible F."/>
            <person name="Bork P."/>
            <person name="Friedrich M."/>
            <person name="Walden K.K."/>
            <person name="Robertson H.M."/>
            <person name="Angeli S."/>
            <person name="Foret S."/>
            <person name="Bucher G."/>
            <person name="Schuetz S."/>
            <person name="Maleszka R."/>
            <person name="Wimmer E.A."/>
            <person name="Beeman R.W."/>
            <person name="Lorenzen M."/>
            <person name="Tomoyasu Y."/>
            <person name="Miller S.C."/>
            <person name="Grossmann D."/>
            <person name="Bucher G."/>
        </authorList>
    </citation>
    <scope>NUCLEOTIDE SEQUENCE [LARGE SCALE GENOMIC DNA]</scope>
    <source>
        <strain evidence="3 4">Georgia GA2</strain>
    </source>
</reference>
<feature type="coiled-coil region" evidence="1">
    <location>
        <begin position="92"/>
        <end position="119"/>
    </location>
</feature>
<evidence type="ECO:0000313" key="3">
    <source>
        <dbReference type="EMBL" id="EEZ98595.1"/>
    </source>
</evidence>
<dbReference type="HOGENOM" id="CLU_1742883_0_0_1"/>
<sequence length="150" mass="16277">MIILAIFLAISIISAQYLPVAYYQHEIIYGDSGDAFSFSRTPEILPLAGSSGIPTGVGFHEAGNPLLAPALHSVDLFTPNTVQQPAETPGQFRNYMKALEEEAKEAEKAENAITTTTLKGEIREAAGEPKGYVSFKMERGAKSYKYGYAL</sequence>
<keyword evidence="1" id="KW-0175">Coiled coil</keyword>
<protein>
    <submittedName>
        <fullName evidence="3">Uncharacterized protein</fullName>
    </submittedName>
</protein>
<dbReference type="Proteomes" id="UP000007266">
    <property type="component" value="Linkage group 2"/>
</dbReference>
<feature type="signal peptide" evidence="2">
    <location>
        <begin position="1"/>
        <end position="15"/>
    </location>
</feature>
<keyword evidence="2" id="KW-0732">Signal</keyword>
<proteinExistence type="predicted"/>
<keyword evidence="4" id="KW-1185">Reference proteome</keyword>
<evidence type="ECO:0000313" key="4">
    <source>
        <dbReference type="Proteomes" id="UP000007266"/>
    </source>
</evidence>
<evidence type="ECO:0000256" key="1">
    <source>
        <dbReference type="SAM" id="Coils"/>
    </source>
</evidence>
<feature type="chain" id="PRO_5012497413" evidence="2">
    <location>
        <begin position="16"/>
        <end position="150"/>
    </location>
</feature>
<gene>
    <name evidence="3" type="primary">AUGUSTUS-3.0.2_01114</name>
    <name evidence="3" type="ORF">TcasGA2_TC001114</name>
</gene>
<reference evidence="3 4" key="2">
    <citation type="journal article" date="2010" name="Nucleic Acids Res.">
        <title>BeetleBase in 2010: revisions to provide comprehensive genomic information for Tribolium castaneum.</title>
        <authorList>
            <person name="Kim H.S."/>
            <person name="Murphy T."/>
            <person name="Xia J."/>
            <person name="Caragea D."/>
            <person name="Park Y."/>
            <person name="Beeman R.W."/>
            <person name="Lorenzen M.D."/>
            <person name="Butcher S."/>
            <person name="Manak J.R."/>
            <person name="Brown S.J."/>
        </authorList>
    </citation>
    <scope>GENOME REANNOTATION</scope>
    <source>
        <strain evidence="3 4">Georgia GA2</strain>
    </source>
</reference>